<evidence type="ECO:0000313" key="2">
    <source>
        <dbReference type="Proteomes" id="UP000276133"/>
    </source>
</evidence>
<evidence type="ECO:0000313" key="1">
    <source>
        <dbReference type="EMBL" id="RNA33607.1"/>
    </source>
</evidence>
<dbReference type="AlphaFoldDB" id="A0A3M7SD82"/>
<protein>
    <submittedName>
        <fullName evidence="1">Uncharacterized protein</fullName>
    </submittedName>
</protein>
<reference evidence="1 2" key="1">
    <citation type="journal article" date="2018" name="Sci. Rep.">
        <title>Genomic signatures of local adaptation to the degree of environmental predictability in rotifers.</title>
        <authorList>
            <person name="Franch-Gras L."/>
            <person name="Hahn C."/>
            <person name="Garcia-Roger E.M."/>
            <person name="Carmona M.J."/>
            <person name="Serra M."/>
            <person name="Gomez A."/>
        </authorList>
    </citation>
    <scope>NUCLEOTIDE SEQUENCE [LARGE SCALE GENOMIC DNA]</scope>
    <source>
        <strain evidence="1">HYR1</strain>
    </source>
</reference>
<gene>
    <name evidence="1" type="ORF">BpHYR1_045537</name>
</gene>
<dbReference type="EMBL" id="REGN01001612">
    <property type="protein sequence ID" value="RNA33607.1"/>
    <property type="molecule type" value="Genomic_DNA"/>
</dbReference>
<dbReference type="Proteomes" id="UP000276133">
    <property type="component" value="Unassembled WGS sequence"/>
</dbReference>
<comment type="caution">
    <text evidence="1">The sequence shown here is derived from an EMBL/GenBank/DDBJ whole genome shotgun (WGS) entry which is preliminary data.</text>
</comment>
<accession>A0A3M7SD82</accession>
<proteinExistence type="predicted"/>
<name>A0A3M7SD82_BRAPC</name>
<keyword evidence="2" id="KW-1185">Reference proteome</keyword>
<organism evidence="1 2">
    <name type="scientific">Brachionus plicatilis</name>
    <name type="common">Marine rotifer</name>
    <name type="synonym">Brachionus muelleri</name>
    <dbReference type="NCBI Taxonomy" id="10195"/>
    <lineage>
        <taxon>Eukaryota</taxon>
        <taxon>Metazoa</taxon>
        <taxon>Spiralia</taxon>
        <taxon>Gnathifera</taxon>
        <taxon>Rotifera</taxon>
        <taxon>Eurotatoria</taxon>
        <taxon>Monogononta</taxon>
        <taxon>Pseudotrocha</taxon>
        <taxon>Ploima</taxon>
        <taxon>Brachionidae</taxon>
        <taxon>Brachionus</taxon>
    </lineage>
</organism>
<sequence length="125" mass="13767">MSLVQGKGPSFIGFLFLSTAPHLSSTKDISGSPLLPISTELFSYKVSSESFSCANSVPLFCRLSAVLLIMHTMATLMKIREKQVIALCNKNLFSRIFGSFTPNRDIFLKSDKISEQNASVFIVII</sequence>